<evidence type="ECO:0000256" key="12">
    <source>
        <dbReference type="SAM" id="MobiDB-lite"/>
    </source>
</evidence>
<dbReference type="InterPro" id="IPR025943">
    <property type="entry name" value="Sigma_54_int_dom_ATP-bd_2"/>
</dbReference>
<feature type="compositionally biased region" description="Basic and acidic residues" evidence="12">
    <location>
        <begin position="433"/>
        <end position="442"/>
    </location>
</feature>
<evidence type="ECO:0000313" key="16">
    <source>
        <dbReference type="Proteomes" id="UP000067626"/>
    </source>
</evidence>
<keyword evidence="10" id="KW-0804">Transcription</keyword>
<dbReference type="FunFam" id="3.40.50.2300:FF:000018">
    <property type="entry name" value="DNA-binding transcriptional regulator NtrC"/>
    <property type="match status" value="1"/>
</dbReference>
<dbReference type="CDD" id="cd00009">
    <property type="entry name" value="AAA"/>
    <property type="match status" value="1"/>
</dbReference>
<keyword evidence="6" id="KW-0902">Two-component regulatory system</keyword>
<dbReference type="GO" id="GO:0006355">
    <property type="term" value="P:regulation of DNA-templated transcription"/>
    <property type="evidence" value="ECO:0007669"/>
    <property type="project" value="InterPro"/>
</dbReference>
<dbReference type="AlphaFoldDB" id="A0A0K1ELW8"/>
<feature type="modified residue" description="4-aspartylphosphate" evidence="11">
    <location>
        <position position="56"/>
    </location>
</feature>
<dbReference type="SUPFAM" id="SSF52540">
    <property type="entry name" value="P-loop containing nucleoside triphosphate hydrolases"/>
    <property type="match status" value="1"/>
</dbReference>
<dbReference type="InterPro" id="IPR011006">
    <property type="entry name" value="CheY-like_superfamily"/>
</dbReference>
<dbReference type="Gene3D" id="1.10.10.60">
    <property type="entry name" value="Homeodomain-like"/>
    <property type="match status" value="1"/>
</dbReference>
<dbReference type="InterPro" id="IPR003593">
    <property type="entry name" value="AAA+_ATPase"/>
</dbReference>
<evidence type="ECO:0000256" key="11">
    <source>
        <dbReference type="PROSITE-ProRule" id="PRU00169"/>
    </source>
</evidence>
<evidence type="ECO:0000256" key="2">
    <source>
        <dbReference type="ARBA" id="ARBA00022490"/>
    </source>
</evidence>
<dbReference type="InterPro" id="IPR001789">
    <property type="entry name" value="Sig_transdc_resp-reg_receiver"/>
</dbReference>
<name>A0A0K1ELW8_CHOCO</name>
<dbReference type="RefSeq" id="WP_050433606.1">
    <property type="nucleotide sequence ID" value="NZ_CP012159.1"/>
</dbReference>
<evidence type="ECO:0000256" key="1">
    <source>
        <dbReference type="ARBA" id="ARBA00004496"/>
    </source>
</evidence>
<dbReference type="SMART" id="SM00382">
    <property type="entry name" value="AAA"/>
    <property type="match status" value="1"/>
</dbReference>
<dbReference type="InterPro" id="IPR058031">
    <property type="entry name" value="AAA_lid_NorR"/>
</dbReference>
<keyword evidence="4" id="KW-0547">Nucleotide-binding</keyword>
<evidence type="ECO:0000256" key="4">
    <source>
        <dbReference type="ARBA" id="ARBA00022741"/>
    </source>
</evidence>
<evidence type="ECO:0000313" key="15">
    <source>
        <dbReference type="EMBL" id="AKT41895.1"/>
    </source>
</evidence>
<dbReference type="PROSITE" id="PS00688">
    <property type="entry name" value="SIGMA54_INTERACT_3"/>
    <property type="match status" value="1"/>
</dbReference>
<evidence type="ECO:0000259" key="13">
    <source>
        <dbReference type="PROSITE" id="PS50045"/>
    </source>
</evidence>
<accession>A0A0K1ELW8</accession>
<dbReference type="SUPFAM" id="SSF46689">
    <property type="entry name" value="Homeodomain-like"/>
    <property type="match status" value="1"/>
</dbReference>
<keyword evidence="2" id="KW-0963">Cytoplasm</keyword>
<dbReference type="Pfam" id="PF02954">
    <property type="entry name" value="HTH_8"/>
    <property type="match status" value="1"/>
</dbReference>
<dbReference type="Proteomes" id="UP000067626">
    <property type="component" value="Chromosome"/>
</dbReference>
<dbReference type="PROSITE" id="PS50110">
    <property type="entry name" value="RESPONSE_REGULATORY"/>
    <property type="match status" value="1"/>
</dbReference>
<dbReference type="Pfam" id="PF00072">
    <property type="entry name" value="Response_reg"/>
    <property type="match status" value="1"/>
</dbReference>
<sequence length="497" mass="55117">MLPEKKQILVVDDEANLRRVLAAQLSRDGYEVHTAEDGEEGIAFLKEHHIDLVLTDLRMPKVDGMDLLRASLRDDPSRPVVMITAYGTVDNAVEALKTGAFDYITKPADQAEVRMVVKKALRTRDLERADATRDLPQAPHIRSESTRFGIIGESQAIQDLYSILERVADTPTTVLIAGESGTGKELVARALHDNSSRRERPFIKVNCAAIPKDLMESELFGYERGAFTGAVGSKPGRFELASGGTLFLDEIGEIPNEMQVKLLRVLQESEFERVGGIKTIRVDVRLVAATNRDLKREIAAGTFREDLFYRLNVVPITLPALRERKSDVPHLAAHFVAKFNARLKKNVEGVEPDALERLTSYEWPGNIRELENVIERAVLFADGQRIRVEDLPEDVRLGRSQTAATGVSLTAAHPVHEGNNGPDSSAGQAPAGAERRGTEGLKEQVKAAMSKLERDLIERALKQTNGNVTHAARLLKISRKGLQLKMKELNLRERDPD</sequence>
<dbReference type="Pfam" id="PF00158">
    <property type="entry name" value="Sigma54_activat"/>
    <property type="match status" value="1"/>
</dbReference>
<keyword evidence="7" id="KW-0805">Transcription regulation</keyword>
<dbReference type="Gene3D" id="3.40.50.300">
    <property type="entry name" value="P-loop containing nucleotide triphosphate hydrolases"/>
    <property type="match status" value="1"/>
</dbReference>
<dbReference type="InterPro" id="IPR025944">
    <property type="entry name" value="Sigma_54_int_dom_CS"/>
</dbReference>
<organism evidence="15 16">
    <name type="scientific">Chondromyces crocatus</name>
    <dbReference type="NCBI Taxonomy" id="52"/>
    <lineage>
        <taxon>Bacteria</taxon>
        <taxon>Pseudomonadati</taxon>
        <taxon>Myxococcota</taxon>
        <taxon>Polyangia</taxon>
        <taxon>Polyangiales</taxon>
        <taxon>Polyangiaceae</taxon>
        <taxon>Chondromyces</taxon>
    </lineage>
</organism>
<dbReference type="PROSITE" id="PS00675">
    <property type="entry name" value="SIGMA54_INTERACT_1"/>
    <property type="match status" value="1"/>
</dbReference>
<keyword evidence="8" id="KW-0238">DNA-binding</keyword>
<proteinExistence type="predicted"/>
<dbReference type="CDD" id="cd00156">
    <property type="entry name" value="REC"/>
    <property type="match status" value="1"/>
</dbReference>
<evidence type="ECO:0000256" key="5">
    <source>
        <dbReference type="ARBA" id="ARBA00022840"/>
    </source>
</evidence>
<dbReference type="PROSITE" id="PS50045">
    <property type="entry name" value="SIGMA54_INTERACT_4"/>
    <property type="match status" value="1"/>
</dbReference>
<evidence type="ECO:0000259" key="14">
    <source>
        <dbReference type="PROSITE" id="PS50110"/>
    </source>
</evidence>
<evidence type="ECO:0000256" key="9">
    <source>
        <dbReference type="ARBA" id="ARBA00023159"/>
    </source>
</evidence>
<dbReference type="SMART" id="SM00448">
    <property type="entry name" value="REC"/>
    <property type="match status" value="1"/>
</dbReference>
<evidence type="ECO:0000256" key="10">
    <source>
        <dbReference type="ARBA" id="ARBA00023163"/>
    </source>
</evidence>
<dbReference type="PANTHER" id="PTHR32071:SF113">
    <property type="entry name" value="ALGINATE BIOSYNTHESIS TRANSCRIPTIONAL REGULATORY PROTEIN ALGB"/>
    <property type="match status" value="1"/>
</dbReference>
<dbReference type="SUPFAM" id="SSF52172">
    <property type="entry name" value="CheY-like"/>
    <property type="match status" value="1"/>
</dbReference>
<dbReference type="EMBL" id="CP012159">
    <property type="protein sequence ID" value="AKT41895.1"/>
    <property type="molecule type" value="Genomic_DNA"/>
</dbReference>
<feature type="domain" description="Sigma-54 factor interaction" evidence="13">
    <location>
        <begin position="150"/>
        <end position="379"/>
    </location>
</feature>
<comment type="subcellular location">
    <subcellularLocation>
        <location evidence="1">Cytoplasm</location>
    </subcellularLocation>
</comment>
<keyword evidence="9" id="KW-0010">Activator</keyword>
<feature type="region of interest" description="Disordered" evidence="12">
    <location>
        <begin position="411"/>
        <end position="442"/>
    </location>
</feature>
<dbReference type="InterPro" id="IPR002078">
    <property type="entry name" value="Sigma_54_int"/>
</dbReference>
<dbReference type="KEGG" id="ccro:CMC5_061170"/>
<keyword evidence="5" id="KW-0067">ATP-binding</keyword>
<dbReference type="PANTHER" id="PTHR32071">
    <property type="entry name" value="TRANSCRIPTIONAL REGULATORY PROTEIN"/>
    <property type="match status" value="1"/>
</dbReference>
<evidence type="ECO:0000256" key="8">
    <source>
        <dbReference type="ARBA" id="ARBA00023125"/>
    </source>
</evidence>
<dbReference type="Pfam" id="PF25601">
    <property type="entry name" value="AAA_lid_14"/>
    <property type="match status" value="1"/>
</dbReference>
<dbReference type="STRING" id="52.CMC5_061170"/>
<protein>
    <submittedName>
        <fullName evidence="15">Fis family transcriptional regulator</fullName>
    </submittedName>
</protein>
<dbReference type="OrthoDB" id="9814761at2"/>
<dbReference type="FunFam" id="1.10.8.60:FF:000014">
    <property type="entry name" value="DNA-binding transcriptional regulator NtrC"/>
    <property type="match status" value="1"/>
</dbReference>
<evidence type="ECO:0000256" key="7">
    <source>
        <dbReference type="ARBA" id="ARBA00023015"/>
    </source>
</evidence>
<evidence type="ECO:0000256" key="3">
    <source>
        <dbReference type="ARBA" id="ARBA00022553"/>
    </source>
</evidence>
<dbReference type="PRINTS" id="PR01590">
    <property type="entry name" value="HTHFIS"/>
</dbReference>
<dbReference type="GO" id="GO:0043565">
    <property type="term" value="F:sequence-specific DNA binding"/>
    <property type="evidence" value="ECO:0007669"/>
    <property type="project" value="InterPro"/>
</dbReference>
<dbReference type="GO" id="GO:0005737">
    <property type="term" value="C:cytoplasm"/>
    <property type="evidence" value="ECO:0007669"/>
    <property type="project" value="UniProtKB-SubCell"/>
</dbReference>
<dbReference type="InterPro" id="IPR027417">
    <property type="entry name" value="P-loop_NTPase"/>
</dbReference>
<dbReference type="PROSITE" id="PS00676">
    <property type="entry name" value="SIGMA54_INTERACT_2"/>
    <property type="match status" value="1"/>
</dbReference>
<evidence type="ECO:0000256" key="6">
    <source>
        <dbReference type="ARBA" id="ARBA00023012"/>
    </source>
</evidence>
<dbReference type="InterPro" id="IPR009057">
    <property type="entry name" value="Homeodomain-like_sf"/>
</dbReference>
<dbReference type="GO" id="GO:0005524">
    <property type="term" value="F:ATP binding"/>
    <property type="evidence" value="ECO:0007669"/>
    <property type="project" value="UniProtKB-KW"/>
</dbReference>
<dbReference type="Gene3D" id="1.10.8.60">
    <property type="match status" value="1"/>
</dbReference>
<keyword evidence="16" id="KW-1185">Reference proteome</keyword>
<reference evidence="15 16" key="1">
    <citation type="submission" date="2015-07" db="EMBL/GenBank/DDBJ databases">
        <title>Genome analysis of myxobacterium Chondromyces crocatus Cm c5 reveals a high potential for natural compound synthesis and the genetic basis for the loss of fruiting body formation.</title>
        <authorList>
            <person name="Zaburannyi N."/>
            <person name="Bunk B."/>
            <person name="Maier J."/>
            <person name="Overmann J."/>
            <person name="Mueller R."/>
        </authorList>
    </citation>
    <scope>NUCLEOTIDE SEQUENCE [LARGE SCALE GENOMIC DNA]</scope>
    <source>
        <strain evidence="15 16">Cm c5</strain>
    </source>
</reference>
<dbReference type="InterPro" id="IPR025662">
    <property type="entry name" value="Sigma_54_int_dom_ATP-bd_1"/>
</dbReference>
<keyword evidence="3 11" id="KW-0597">Phosphoprotein</keyword>
<dbReference type="Gene3D" id="3.40.50.2300">
    <property type="match status" value="1"/>
</dbReference>
<dbReference type="FunFam" id="3.40.50.300:FF:000006">
    <property type="entry name" value="DNA-binding transcriptional regulator NtrC"/>
    <property type="match status" value="1"/>
</dbReference>
<feature type="domain" description="Response regulatory" evidence="14">
    <location>
        <begin position="7"/>
        <end position="121"/>
    </location>
</feature>
<gene>
    <name evidence="15" type="primary">fis</name>
    <name evidence="15" type="ORF">CMC5_061170</name>
</gene>
<dbReference type="InterPro" id="IPR002197">
    <property type="entry name" value="HTH_Fis"/>
</dbReference>
<dbReference type="GO" id="GO:0000160">
    <property type="term" value="P:phosphorelay signal transduction system"/>
    <property type="evidence" value="ECO:0007669"/>
    <property type="project" value="UniProtKB-KW"/>
</dbReference>